<dbReference type="RefSeq" id="WP_230503922.1">
    <property type="nucleotide sequence ID" value="NZ_CAKJTJ010000030.1"/>
</dbReference>
<feature type="transmembrane region" description="Helical" evidence="6">
    <location>
        <begin position="265"/>
        <end position="290"/>
    </location>
</feature>
<dbReference type="EMBL" id="CAKJTJ010000030">
    <property type="protein sequence ID" value="CAG9622941.1"/>
    <property type="molecule type" value="Genomic_DNA"/>
</dbReference>
<evidence type="ECO:0000256" key="2">
    <source>
        <dbReference type="ARBA" id="ARBA00022475"/>
    </source>
</evidence>
<dbReference type="Proteomes" id="UP000789833">
    <property type="component" value="Unassembled WGS sequence"/>
</dbReference>
<comment type="subcellular location">
    <subcellularLocation>
        <location evidence="1">Cell membrane</location>
        <topology evidence="1">Multi-pass membrane protein</topology>
    </subcellularLocation>
</comment>
<dbReference type="PANTHER" id="PTHR30250">
    <property type="entry name" value="PST FAMILY PREDICTED COLANIC ACID TRANSPORTER"/>
    <property type="match status" value="1"/>
</dbReference>
<evidence type="ECO:0000256" key="3">
    <source>
        <dbReference type="ARBA" id="ARBA00022692"/>
    </source>
</evidence>
<dbReference type="InterPro" id="IPR050833">
    <property type="entry name" value="Poly_Biosynth_Transport"/>
</dbReference>
<dbReference type="Pfam" id="PF01943">
    <property type="entry name" value="Polysacc_synt"/>
    <property type="match status" value="1"/>
</dbReference>
<feature type="transmembrane region" description="Helical" evidence="6">
    <location>
        <begin position="40"/>
        <end position="61"/>
    </location>
</feature>
<feature type="transmembrane region" description="Helical" evidence="6">
    <location>
        <begin position="239"/>
        <end position="259"/>
    </location>
</feature>
<feature type="transmembrane region" description="Helical" evidence="6">
    <location>
        <begin position="400"/>
        <end position="422"/>
    </location>
</feature>
<evidence type="ECO:0000256" key="1">
    <source>
        <dbReference type="ARBA" id="ARBA00004651"/>
    </source>
</evidence>
<dbReference type="CDD" id="cd13124">
    <property type="entry name" value="MATE_SpoVB_like"/>
    <property type="match status" value="1"/>
</dbReference>
<dbReference type="PANTHER" id="PTHR30250:SF24">
    <property type="entry name" value="STAGE V SPORULATION PROTEIN B"/>
    <property type="match status" value="1"/>
</dbReference>
<name>A0ABM8YSF8_9BACI</name>
<keyword evidence="5 6" id="KW-0472">Membrane</keyword>
<evidence type="ECO:0000256" key="4">
    <source>
        <dbReference type="ARBA" id="ARBA00022989"/>
    </source>
</evidence>
<evidence type="ECO:0000256" key="6">
    <source>
        <dbReference type="SAM" id="Phobius"/>
    </source>
</evidence>
<feature type="transmembrane region" description="Helical" evidence="6">
    <location>
        <begin position="172"/>
        <end position="196"/>
    </location>
</feature>
<evidence type="ECO:0000256" key="5">
    <source>
        <dbReference type="ARBA" id="ARBA00023136"/>
    </source>
</evidence>
<dbReference type="InterPro" id="IPR024923">
    <property type="entry name" value="PG_synth_SpoVB"/>
</dbReference>
<sequence length="443" mass="49729">MNKFFKGTLLLAIAAFLGESIEFIVNMILAKNLGEEGMGLYMSVLPIIFLVVVISSLELPISISKFVAAKEEKYHQSMLQHAMRMTIVFTIIILILGACLLPVLPVFQNYHPLVKWLILIMIPVISFSSIARGYFMGLQHMGKIAISNFLRKAVQLCLLLLVYHFFHFSLEVSLLIALCTLIGTEAIVCFVLLYMYRMQYYQLKAKPSTGMDGRTVRKKLLEVSIPTTGMRLFHAVTNAIQPFLIKIALVKAGLTQTIALEEFGLLAGVALAIGFFPGFIAHSLMIVLIPTVSEAYENHDFAKLQKLLKQVMILTVIYGIPIVMVFYHFAIPLTNIFFENSHAASYVQLLWPMFLFHLFVSPLQAYLIGLGMIKDAFLHSIWSTSISFLLMFVLGSLPTLQMNGVILGMNTGMVLLTLMHYLTVCHKIKVTLFLQNSRSQTVS</sequence>
<gene>
    <name evidence="7" type="primary">ykvU</name>
    <name evidence="7" type="ORF">BACCIP111883_03736</name>
</gene>
<keyword evidence="2" id="KW-1003">Cell membrane</keyword>
<keyword evidence="3 6" id="KW-0812">Transmembrane</keyword>
<feature type="transmembrane region" description="Helical" evidence="6">
    <location>
        <begin position="116"/>
        <end position="137"/>
    </location>
</feature>
<feature type="transmembrane region" description="Helical" evidence="6">
    <location>
        <begin position="149"/>
        <end position="166"/>
    </location>
</feature>
<protein>
    <submittedName>
        <fullName evidence="7">Sporulation protein YkvU</fullName>
    </submittedName>
</protein>
<feature type="transmembrane region" description="Helical" evidence="6">
    <location>
        <begin position="349"/>
        <end position="369"/>
    </location>
</feature>
<feature type="transmembrane region" description="Helical" evidence="6">
    <location>
        <begin position="376"/>
        <end position="394"/>
    </location>
</feature>
<feature type="transmembrane region" description="Helical" evidence="6">
    <location>
        <begin position="82"/>
        <end position="104"/>
    </location>
</feature>
<reference evidence="7 8" key="1">
    <citation type="submission" date="2021-10" db="EMBL/GenBank/DDBJ databases">
        <authorList>
            <person name="Criscuolo A."/>
        </authorList>
    </citation>
    <scope>NUCLEOTIDE SEQUENCE [LARGE SCALE GENOMIC DNA]</scope>
    <source>
        <strain evidence="8">CIP 111883</strain>
    </source>
</reference>
<keyword evidence="8" id="KW-1185">Reference proteome</keyword>
<organism evidence="7 8">
    <name type="scientific">Sutcliffiella rhizosphaerae</name>
    <dbReference type="NCBI Taxonomy" id="2880967"/>
    <lineage>
        <taxon>Bacteria</taxon>
        <taxon>Bacillati</taxon>
        <taxon>Bacillota</taxon>
        <taxon>Bacilli</taxon>
        <taxon>Bacillales</taxon>
        <taxon>Bacillaceae</taxon>
        <taxon>Sutcliffiella</taxon>
    </lineage>
</organism>
<evidence type="ECO:0000313" key="7">
    <source>
        <dbReference type="EMBL" id="CAG9622941.1"/>
    </source>
</evidence>
<keyword evidence="4 6" id="KW-1133">Transmembrane helix</keyword>
<accession>A0ABM8YSF8</accession>
<dbReference type="InterPro" id="IPR002797">
    <property type="entry name" value="Polysacc_synth"/>
</dbReference>
<feature type="transmembrane region" description="Helical" evidence="6">
    <location>
        <begin position="311"/>
        <end position="329"/>
    </location>
</feature>
<evidence type="ECO:0000313" key="8">
    <source>
        <dbReference type="Proteomes" id="UP000789833"/>
    </source>
</evidence>
<comment type="caution">
    <text evidence="7">The sequence shown here is derived from an EMBL/GenBank/DDBJ whole genome shotgun (WGS) entry which is preliminary data.</text>
</comment>
<proteinExistence type="predicted"/>
<dbReference type="PIRSF" id="PIRSF038958">
    <property type="entry name" value="PG_synth_SpoVB"/>
    <property type="match status" value="1"/>
</dbReference>